<dbReference type="EMBL" id="NEDP02000656">
    <property type="protein sequence ID" value="OWF55507.1"/>
    <property type="molecule type" value="Genomic_DNA"/>
</dbReference>
<evidence type="ECO:0000313" key="5">
    <source>
        <dbReference type="Proteomes" id="UP000242188"/>
    </source>
</evidence>
<gene>
    <name evidence="4" type="ORF">KP79_PYT23102</name>
</gene>
<name>A0A210R3C7_MIZYE</name>
<feature type="region of interest" description="Disordered" evidence="1">
    <location>
        <begin position="501"/>
        <end position="604"/>
    </location>
</feature>
<dbReference type="Pfam" id="PF03067">
    <property type="entry name" value="LPMO_10"/>
    <property type="match status" value="1"/>
</dbReference>
<reference evidence="4 5" key="1">
    <citation type="journal article" date="2017" name="Nat. Ecol. Evol.">
        <title>Scallop genome provides insights into evolution of bilaterian karyotype and development.</title>
        <authorList>
            <person name="Wang S."/>
            <person name="Zhang J."/>
            <person name="Jiao W."/>
            <person name="Li J."/>
            <person name="Xun X."/>
            <person name="Sun Y."/>
            <person name="Guo X."/>
            <person name="Huan P."/>
            <person name="Dong B."/>
            <person name="Zhang L."/>
            <person name="Hu X."/>
            <person name="Sun X."/>
            <person name="Wang J."/>
            <person name="Zhao C."/>
            <person name="Wang Y."/>
            <person name="Wang D."/>
            <person name="Huang X."/>
            <person name="Wang R."/>
            <person name="Lv J."/>
            <person name="Li Y."/>
            <person name="Zhang Z."/>
            <person name="Liu B."/>
            <person name="Lu W."/>
            <person name="Hui Y."/>
            <person name="Liang J."/>
            <person name="Zhou Z."/>
            <person name="Hou R."/>
            <person name="Li X."/>
            <person name="Liu Y."/>
            <person name="Li H."/>
            <person name="Ning X."/>
            <person name="Lin Y."/>
            <person name="Zhao L."/>
            <person name="Xing Q."/>
            <person name="Dou J."/>
            <person name="Li Y."/>
            <person name="Mao J."/>
            <person name="Guo H."/>
            <person name="Dou H."/>
            <person name="Li T."/>
            <person name="Mu C."/>
            <person name="Jiang W."/>
            <person name="Fu Q."/>
            <person name="Fu X."/>
            <person name="Miao Y."/>
            <person name="Liu J."/>
            <person name="Yu Q."/>
            <person name="Li R."/>
            <person name="Liao H."/>
            <person name="Li X."/>
            <person name="Kong Y."/>
            <person name="Jiang Z."/>
            <person name="Chourrout D."/>
            <person name="Li R."/>
            <person name="Bao Z."/>
        </authorList>
    </citation>
    <scope>NUCLEOTIDE SEQUENCE [LARGE SCALE GENOMIC DNA]</scope>
    <source>
        <strain evidence="4 5">PY_sf001</strain>
    </source>
</reference>
<sequence>MLPFILVILASLESVECRGKMMEPVQRSSLWRKGYNTPQNMEDSGLNCGGYWYQWQSNKGRCGVCGDPADVDPKPNEDIHQYAKGIIVQRYLTSDKFIDVTIEVKKNMLGYFEFRLCPDVSETRPVTQKCLDQHPLDISGHGKRYRPDREGNIFLKLNIPKEVTCEHCVLQWKWHTAMNWGICKDKSSGLGCGDQEELYNCADISITSGSSRAGIDAQIDSLKYTLPSQLSEIDTNVETSINRQPSVNTNTEVQMKIENFKINPDTTLKTETKPTIINQQIATTTGEPAPLVTNKLINQQIATTTGEPAPLVTNKLINQQITPTTGEPAPLVTNKLINQQITTTTDEPAPLVTNKPSSAAFESSPSLELSPDPKPAVVFTGTYSTIGDMNSTSTEGKHVNLPDSTLVGSTGSYSNTVPSDKPTPVKYVTVTEPAIVESTSAGSVSPIFEFNDKIPADKMANRMANSQVQVQKDMDPSFTAPPVNIQADPAAKTTGSADIIQLPFVGDTTRPAEKNNQSESGMNGANMKQKTAQGRTVRSVIQRTTSSSRPSDGWTPLMDSDMGSGPAGIHSNNRPAGPNRQKQAPGGNIIPGDQAFSVGMPSSFNKNSGRVGSTSLWQGAMSNNQGEVGVYTFTKAWRGIGQRWTSYFYAKYE</sequence>
<evidence type="ECO:0000256" key="1">
    <source>
        <dbReference type="SAM" id="MobiDB-lite"/>
    </source>
</evidence>
<feature type="region of interest" description="Disordered" evidence="1">
    <location>
        <begin position="347"/>
        <end position="373"/>
    </location>
</feature>
<accession>A0A210R3C7</accession>
<protein>
    <recommendedName>
        <fullName evidence="3">Chitin-binding type-4 domain-containing protein</fullName>
    </recommendedName>
</protein>
<feature type="domain" description="Chitin-binding type-4" evidence="3">
    <location>
        <begin position="19"/>
        <end position="204"/>
    </location>
</feature>
<dbReference type="InterPro" id="IPR004302">
    <property type="entry name" value="Cellulose/chitin-bd_N"/>
</dbReference>
<comment type="caution">
    <text evidence="4">The sequence shown here is derived from an EMBL/GenBank/DDBJ whole genome shotgun (WGS) entry which is preliminary data.</text>
</comment>
<feature type="compositionally biased region" description="Low complexity" evidence="1">
    <location>
        <begin position="355"/>
        <end position="370"/>
    </location>
</feature>
<feature type="compositionally biased region" description="Polar residues" evidence="1">
    <location>
        <begin position="514"/>
        <end position="550"/>
    </location>
</feature>
<evidence type="ECO:0000256" key="2">
    <source>
        <dbReference type="SAM" id="SignalP"/>
    </source>
</evidence>
<feature type="chain" id="PRO_5013369857" description="Chitin-binding type-4 domain-containing protein" evidence="2">
    <location>
        <begin position="18"/>
        <end position="653"/>
    </location>
</feature>
<dbReference type="Proteomes" id="UP000242188">
    <property type="component" value="Unassembled WGS sequence"/>
</dbReference>
<keyword evidence="2" id="KW-0732">Signal</keyword>
<proteinExistence type="predicted"/>
<keyword evidence="5" id="KW-1185">Reference proteome</keyword>
<evidence type="ECO:0000259" key="3">
    <source>
        <dbReference type="Pfam" id="PF03067"/>
    </source>
</evidence>
<feature type="signal peptide" evidence="2">
    <location>
        <begin position="1"/>
        <end position="17"/>
    </location>
</feature>
<dbReference type="OrthoDB" id="64893at2759"/>
<organism evidence="4 5">
    <name type="scientific">Mizuhopecten yessoensis</name>
    <name type="common">Japanese scallop</name>
    <name type="synonym">Patinopecten yessoensis</name>
    <dbReference type="NCBI Taxonomy" id="6573"/>
    <lineage>
        <taxon>Eukaryota</taxon>
        <taxon>Metazoa</taxon>
        <taxon>Spiralia</taxon>
        <taxon>Lophotrochozoa</taxon>
        <taxon>Mollusca</taxon>
        <taxon>Bivalvia</taxon>
        <taxon>Autobranchia</taxon>
        <taxon>Pteriomorphia</taxon>
        <taxon>Pectinida</taxon>
        <taxon>Pectinoidea</taxon>
        <taxon>Pectinidae</taxon>
        <taxon>Mizuhopecten</taxon>
    </lineage>
</organism>
<evidence type="ECO:0000313" key="4">
    <source>
        <dbReference type="EMBL" id="OWF55507.1"/>
    </source>
</evidence>
<dbReference type="AlphaFoldDB" id="A0A210R3C7"/>